<comment type="caution">
    <text evidence="1">The sequence shown here is derived from an EMBL/GenBank/DDBJ whole genome shotgun (WGS) entry which is preliminary data.</text>
</comment>
<proteinExistence type="predicted"/>
<dbReference type="Proteomes" id="UP000234323">
    <property type="component" value="Unassembled WGS sequence"/>
</dbReference>
<dbReference type="VEuPathDB" id="FungiDB:RhiirA1_496797"/>
<accession>A0A2I1G6I1</accession>
<gene>
    <name evidence="1" type="ORF">RhiirA4_455978</name>
</gene>
<dbReference type="AlphaFoldDB" id="A0A2I1G6I1"/>
<dbReference type="EMBL" id="LLXI01000186">
    <property type="protein sequence ID" value="PKY42216.1"/>
    <property type="molecule type" value="Genomic_DNA"/>
</dbReference>
<protein>
    <submittedName>
        <fullName evidence="1">Uncharacterized protein</fullName>
    </submittedName>
</protein>
<name>A0A2I1G6I1_9GLOM</name>
<reference evidence="1 2" key="1">
    <citation type="submission" date="2015-10" db="EMBL/GenBank/DDBJ databases">
        <title>Genome analyses suggest a sexual origin of heterokaryosis in a supposedly ancient asexual fungus.</title>
        <authorList>
            <person name="Ropars J."/>
            <person name="Sedzielewska K."/>
            <person name="Noel J."/>
            <person name="Charron P."/>
            <person name="Farinelli L."/>
            <person name="Marton T."/>
            <person name="Kruger M."/>
            <person name="Pelin A."/>
            <person name="Brachmann A."/>
            <person name="Corradi N."/>
        </authorList>
    </citation>
    <scope>NUCLEOTIDE SEQUENCE [LARGE SCALE GENOMIC DNA]</scope>
    <source>
        <strain evidence="1 2">A4</strain>
    </source>
</reference>
<evidence type="ECO:0000313" key="1">
    <source>
        <dbReference type="EMBL" id="PKY42216.1"/>
    </source>
</evidence>
<organism evidence="1 2">
    <name type="scientific">Rhizophagus irregularis</name>
    <dbReference type="NCBI Taxonomy" id="588596"/>
    <lineage>
        <taxon>Eukaryota</taxon>
        <taxon>Fungi</taxon>
        <taxon>Fungi incertae sedis</taxon>
        <taxon>Mucoromycota</taxon>
        <taxon>Glomeromycotina</taxon>
        <taxon>Glomeromycetes</taxon>
        <taxon>Glomerales</taxon>
        <taxon>Glomeraceae</taxon>
        <taxon>Rhizophagus</taxon>
    </lineage>
</organism>
<keyword evidence="2" id="KW-1185">Reference proteome</keyword>
<sequence length="167" mass="19362">MSKKFSLGGAIKIAESRGGKCLSKEYINCEIPMLWECNKNHQWNCSFRSIKNRHSWCPYYTFRQNDKILIKFILTDVIKFNISVAKELACSKNGRCISENYVNNSSPLLWECKNNHQFRLSLSDVKNKGSWCRECMKLGFEFAQNLANKRGGMCISSSYHNRRTPLS</sequence>
<evidence type="ECO:0000313" key="2">
    <source>
        <dbReference type="Proteomes" id="UP000234323"/>
    </source>
</evidence>